<reference evidence="9 10" key="1">
    <citation type="submission" date="2020-08" db="EMBL/GenBank/DDBJ databases">
        <title>Genomic Encyclopedia of Type Strains, Phase III (KMG-III): the genomes of soil and plant-associated and newly described type strains.</title>
        <authorList>
            <person name="Whitman W."/>
        </authorList>
    </citation>
    <scope>NUCLEOTIDE SEQUENCE [LARGE SCALE GENOMIC DNA]</scope>
    <source>
        <strain evidence="9 10">CECT 8799</strain>
    </source>
</reference>
<dbReference type="GO" id="GO:0061603">
    <property type="term" value="F:molybdenum cofactor guanylyltransferase activity"/>
    <property type="evidence" value="ECO:0007669"/>
    <property type="project" value="UniProtKB-EC"/>
</dbReference>
<sequence length="195" mass="20844">MKVCPVILAGGQSRRMGRDKALLQLPGGQTLLQRAQSLLSSLHAAAGVEFLPPLVSGNRPSGIADSEPVRGPLGGLHAVAEHLRREQIACDALLAIPVDMPLLGAEQLEKLCAEGVGSGEGALCFGRCYLPLWLRLDESSRDCLQGAITPGKEASVKALVRELGGRQLEMPPGNWHINVNRPEEFAEIYGAERLL</sequence>
<proteinExistence type="predicted"/>
<dbReference type="Pfam" id="PF12804">
    <property type="entry name" value="NTP_transf_3"/>
    <property type="match status" value="1"/>
</dbReference>
<keyword evidence="9" id="KW-0548">Nucleotidyltransferase</keyword>
<keyword evidence="10" id="KW-1185">Reference proteome</keyword>
<dbReference type="EMBL" id="JACHWZ010000002">
    <property type="protein sequence ID" value="MBB3059653.1"/>
    <property type="molecule type" value="Genomic_DNA"/>
</dbReference>
<evidence type="ECO:0000259" key="8">
    <source>
        <dbReference type="Pfam" id="PF12804"/>
    </source>
</evidence>
<evidence type="ECO:0000256" key="5">
    <source>
        <dbReference type="ARBA" id="ARBA00022842"/>
    </source>
</evidence>
<dbReference type="SUPFAM" id="SSF53448">
    <property type="entry name" value="Nucleotide-diphospho-sugar transferases"/>
    <property type="match status" value="1"/>
</dbReference>
<accession>A0A7W4Z7E7</accession>
<keyword evidence="4" id="KW-0547">Nucleotide-binding</keyword>
<gene>
    <name evidence="9" type="ORF">FHS09_000461</name>
</gene>
<organism evidence="9 10">
    <name type="scientific">Microbulbifer rhizosphaerae</name>
    <dbReference type="NCBI Taxonomy" id="1562603"/>
    <lineage>
        <taxon>Bacteria</taxon>
        <taxon>Pseudomonadati</taxon>
        <taxon>Pseudomonadota</taxon>
        <taxon>Gammaproteobacteria</taxon>
        <taxon>Cellvibrionales</taxon>
        <taxon>Microbulbiferaceae</taxon>
        <taxon>Microbulbifer</taxon>
    </lineage>
</organism>
<keyword evidence="1" id="KW-0963">Cytoplasm</keyword>
<dbReference type="PANTHER" id="PTHR19136">
    <property type="entry name" value="MOLYBDENUM COFACTOR GUANYLYLTRANSFERASE"/>
    <property type="match status" value="1"/>
</dbReference>
<dbReference type="AlphaFoldDB" id="A0A7W4Z7E7"/>
<evidence type="ECO:0000256" key="6">
    <source>
        <dbReference type="ARBA" id="ARBA00023134"/>
    </source>
</evidence>
<dbReference type="RefSeq" id="WP_183456293.1">
    <property type="nucleotide sequence ID" value="NZ_JACHWZ010000002.1"/>
</dbReference>
<keyword evidence="6" id="KW-0342">GTP-binding</keyword>
<dbReference type="Proteomes" id="UP000535937">
    <property type="component" value="Unassembled WGS sequence"/>
</dbReference>
<dbReference type="GO" id="GO:0046872">
    <property type="term" value="F:metal ion binding"/>
    <property type="evidence" value="ECO:0007669"/>
    <property type="project" value="UniProtKB-KW"/>
</dbReference>
<comment type="caution">
    <text evidence="9">The sequence shown here is derived from an EMBL/GenBank/DDBJ whole genome shotgun (WGS) entry which is preliminary data.</text>
</comment>
<evidence type="ECO:0000256" key="7">
    <source>
        <dbReference type="ARBA" id="ARBA00023150"/>
    </source>
</evidence>
<evidence type="ECO:0000313" key="10">
    <source>
        <dbReference type="Proteomes" id="UP000535937"/>
    </source>
</evidence>
<dbReference type="InterPro" id="IPR029044">
    <property type="entry name" value="Nucleotide-diphossugar_trans"/>
</dbReference>
<keyword evidence="2 9" id="KW-0808">Transferase</keyword>
<evidence type="ECO:0000256" key="3">
    <source>
        <dbReference type="ARBA" id="ARBA00022723"/>
    </source>
</evidence>
<feature type="domain" description="MobA-like NTP transferase" evidence="8">
    <location>
        <begin position="6"/>
        <end position="125"/>
    </location>
</feature>
<evidence type="ECO:0000256" key="4">
    <source>
        <dbReference type="ARBA" id="ARBA00022741"/>
    </source>
</evidence>
<dbReference type="GO" id="GO:0005525">
    <property type="term" value="F:GTP binding"/>
    <property type="evidence" value="ECO:0007669"/>
    <property type="project" value="UniProtKB-KW"/>
</dbReference>
<dbReference type="InterPro" id="IPR013482">
    <property type="entry name" value="Molybde_CF_guanTrfase"/>
</dbReference>
<dbReference type="PANTHER" id="PTHR19136:SF81">
    <property type="entry name" value="MOLYBDENUM COFACTOR GUANYLYLTRANSFERASE"/>
    <property type="match status" value="1"/>
</dbReference>
<keyword evidence="5" id="KW-0460">Magnesium</keyword>
<evidence type="ECO:0000256" key="2">
    <source>
        <dbReference type="ARBA" id="ARBA00022679"/>
    </source>
</evidence>
<name>A0A7W4Z7E7_9GAMM</name>
<protein>
    <submittedName>
        <fullName evidence="9">Molybdopterin-guanine dinucleotide biosynthesis protein A</fullName>
        <ecNumber evidence="9">2.7.7.77</ecNumber>
    </submittedName>
</protein>
<dbReference type="EC" id="2.7.7.77" evidence="9"/>
<keyword evidence="3" id="KW-0479">Metal-binding</keyword>
<dbReference type="InterPro" id="IPR025877">
    <property type="entry name" value="MobA-like_NTP_Trfase"/>
</dbReference>
<keyword evidence="7" id="KW-0501">Molybdenum cofactor biosynthesis</keyword>
<dbReference type="Gene3D" id="3.90.550.10">
    <property type="entry name" value="Spore Coat Polysaccharide Biosynthesis Protein SpsA, Chain A"/>
    <property type="match status" value="1"/>
</dbReference>
<dbReference type="GO" id="GO:1902758">
    <property type="term" value="P:bis(molybdopterin guanine dinucleotide)molybdenum biosynthetic process"/>
    <property type="evidence" value="ECO:0007669"/>
    <property type="project" value="TreeGrafter"/>
</dbReference>
<dbReference type="CDD" id="cd02503">
    <property type="entry name" value="MobA"/>
    <property type="match status" value="1"/>
</dbReference>
<evidence type="ECO:0000256" key="1">
    <source>
        <dbReference type="ARBA" id="ARBA00022490"/>
    </source>
</evidence>
<evidence type="ECO:0000313" key="9">
    <source>
        <dbReference type="EMBL" id="MBB3059653.1"/>
    </source>
</evidence>